<evidence type="ECO:0000256" key="2">
    <source>
        <dbReference type="SAM" id="SignalP"/>
    </source>
</evidence>
<feature type="signal peptide" evidence="2">
    <location>
        <begin position="1"/>
        <end position="26"/>
    </location>
</feature>
<feature type="region of interest" description="Disordered" evidence="1">
    <location>
        <begin position="191"/>
        <end position="210"/>
    </location>
</feature>
<comment type="caution">
    <text evidence="3">The sequence shown here is derived from an EMBL/GenBank/DDBJ whole genome shotgun (WGS) entry which is preliminary data.</text>
</comment>
<keyword evidence="2" id="KW-0732">Signal</keyword>
<evidence type="ECO:0000313" key="4">
    <source>
        <dbReference type="Proteomes" id="UP000554144"/>
    </source>
</evidence>
<dbReference type="RefSeq" id="WP_130039662.1">
    <property type="nucleotide sequence ID" value="NZ_JACCEV010000002.1"/>
</dbReference>
<feature type="compositionally biased region" description="Polar residues" evidence="1">
    <location>
        <begin position="40"/>
        <end position="49"/>
    </location>
</feature>
<dbReference type="OrthoDB" id="8683766at2"/>
<dbReference type="AlphaFoldDB" id="A0A853H284"/>
<feature type="compositionally biased region" description="Low complexity" evidence="1">
    <location>
        <begin position="30"/>
        <end position="39"/>
    </location>
</feature>
<proteinExistence type="predicted"/>
<dbReference type="EMBL" id="JACCEV010000002">
    <property type="protein sequence ID" value="NYT86130.1"/>
    <property type="molecule type" value="Genomic_DNA"/>
</dbReference>
<keyword evidence="4" id="KW-1185">Reference proteome</keyword>
<feature type="compositionally biased region" description="Polar residues" evidence="1">
    <location>
        <begin position="201"/>
        <end position="210"/>
    </location>
</feature>
<protein>
    <recommendedName>
        <fullName evidence="5">LTXXQ motif family protein</fullName>
    </recommendedName>
</protein>
<feature type="compositionally biased region" description="Basic residues" evidence="1">
    <location>
        <begin position="56"/>
        <end position="69"/>
    </location>
</feature>
<sequence>MKKIFAYSTQIAALTAAMALGSTAFAATGTPTTASPDSTKISASTSGSGEQAGKQVYKRGSHHHGHGQRHMRDAAIWVPGYGPLNKEFVDTLALTEDQLKLVNEAKAEQKAGRGERREAMKTAHQARFEQLKSGKIDPEAALKQKDERREKAMDERRKVDDKWLAVWDKLDDSQQQKVVAHFNERAEKFAKRVEERKQHKAQSQAEKASS</sequence>
<accession>A0A853H284</accession>
<evidence type="ECO:0000256" key="1">
    <source>
        <dbReference type="SAM" id="MobiDB-lite"/>
    </source>
</evidence>
<feature type="region of interest" description="Disordered" evidence="1">
    <location>
        <begin position="135"/>
        <end position="157"/>
    </location>
</feature>
<organism evidence="3 4">
    <name type="scientific">Pollutimonas harenae</name>
    <dbReference type="NCBI Taxonomy" id="657015"/>
    <lineage>
        <taxon>Bacteria</taxon>
        <taxon>Pseudomonadati</taxon>
        <taxon>Pseudomonadota</taxon>
        <taxon>Betaproteobacteria</taxon>
        <taxon>Burkholderiales</taxon>
        <taxon>Alcaligenaceae</taxon>
        <taxon>Pollutimonas</taxon>
    </lineage>
</organism>
<evidence type="ECO:0008006" key="5">
    <source>
        <dbReference type="Google" id="ProtNLM"/>
    </source>
</evidence>
<dbReference type="Proteomes" id="UP000554144">
    <property type="component" value="Unassembled WGS sequence"/>
</dbReference>
<evidence type="ECO:0000313" key="3">
    <source>
        <dbReference type="EMBL" id="NYT86130.1"/>
    </source>
</evidence>
<feature type="region of interest" description="Disordered" evidence="1">
    <location>
        <begin position="30"/>
        <end position="70"/>
    </location>
</feature>
<reference evidence="3 4" key="1">
    <citation type="submission" date="2020-07" db="EMBL/GenBank/DDBJ databases">
        <title>Taxonomic revisions and descriptions of new bacterial species based on genomic comparisons in the high-G+C-content subgroup of the family Alcaligenaceae.</title>
        <authorList>
            <person name="Szabo A."/>
            <person name="Felfoldi T."/>
        </authorList>
    </citation>
    <scope>NUCLEOTIDE SEQUENCE [LARGE SCALE GENOMIC DNA]</scope>
    <source>
        <strain evidence="3 4">DSM 25667</strain>
    </source>
</reference>
<feature type="chain" id="PRO_5032617131" description="LTXXQ motif family protein" evidence="2">
    <location>
        <begin position="27"/>
        <end position="210"/>
    </location>
</feature>
<gene>
    <name evidence="3" type="ORF">H0A62_10985</name>
</gene>
<name>A0A853H284_9BURK</name>
<dbReference type="Gene3D" id="1.20.120.1490">
    <property type="match status" value="1"/>
</dbReference>